<evidence type="ECO:0000313" key="2">
    <source>
        <dbReference type="Proteomes" id="UP000326169"/>
    </source>
</evidence>
<dbReference type="Proteomes" id="UP000326169">
    <property type="component" value="Unassembled WGS sequence"/>
</dbReference>
<dbReference type="EMBL" id="BIMW01000152">
    <property type="protein sequence ID" value="GCE95873.1"/>
    <property type="molecule type" value="Genomic_DNA"/>
</dbReference>
<organism evidence="1 2">
    <name type="scientific">Limnospira platensis NIES-46</name>
    <dbReference type="NCBI Taxonomy" id="1236695"/>
    <lineage>
        <taxon>Bacteria</taxon>
        <taxon>Bacillati</taxon>
        <taxon>Cyanobacteriota</taxon>
        <taxon>Cyanophyceae</taxon>
        <taxon>Oscillatoriophycideae</taxon>
        <taxon>Oscillatoriales</taxon>
        <taxon>Sirenicapillariaceae</taxon>
        <taxon>Limnospira</taxon>
    </lineage>
</organism>
<name>A0A5M3T872_LIMPL</name>
<comment type="caution">
    <text evidence="1">The sequence shown here is derived from an EMBL/GenBank/DDBJ whole genome shotgun (WGS) entry which is preliminary data.</text>
</comment>
<evidence type="ECO:0008006" key="3">
    <source>
        <dbReference type="Google" id="ProtNLM"/>
    </source>
</evidence>
<dbReference type="GeneID" id="301686129"/>
<proteinExistence type="predicted"/>
<evidence type="ECO:0000313" key="1">
    <source>
        <dbReference type="EMBL" id="GCE95873.1"/>
    </source>
</evidence>
<protein>
    <recommendedName>
        <fullName evidence="3">Pentapeptide repeat protein</fullName>
    </recommendedName>
</protein>
<keyword evidence="2" id="KW-1185">Reference proteome</keyword>
<sequence>MTQSPKFVNNGEAISTQKLKAEYAEGRRYFSYTNLTQINLQGMSLCEIDLLLYFTKLT</sequence>
<gene>
    <name evidence="1" type="ORF">NIES46_39390</name>
</gene>
<accession>A0A5M3T872</accession>
<dbReference type="RefSeq" id="WP_231852180.1">
    <property type="nucleotide sequence ID" value="NZ_BIMW01000152.1"/>
</dbReference>
<reference evidence="1 2" key="1">
    <citation type="journal article" date="2019" name="J Genomics">
        <title>The Draft Genome of a Hydrogen-producing Cyanobacterium, Arthrospira platensis NIES-46.</title>
        <authorList>
            <person name="Suzuki S."/>
            <person name="Yamaguchi H."/>
            <person name="Kawachi M."/>
        </authorList>
    </citation>
    <scope>NUCLEOTIDE SEQUENCE [LARGE SCALE GENOMIC DNA]</scope>
    <source>
        <strain evidence="1 2">NIES-46</strain>
    </source>
</reference>